<evidence type="ECO:0000259" key="1">
    <source>
        <dbReference type="Pfam" id="PF09328"/>
    </source>
</evidence>
<evidence type="ECO:0000313" key="3">
    <source>
        <dbReference type="Proteomes" id="UP000607653"/>
    </source>
</evidence>
<feature type="domain" description="Phytochelatin synthase C-terminal" evidence="1">
    <location>
        <begin position="89"/>
        <end position="158"/>
    </location>
</feature>
<dbReference type="PANTHER" id="PTHR33447">
    <property type="entry name" value="GLUTATHIONE GAMMA-GLUTAMYLCYSTEINYLTRANSFERASE"/>
    <property type="match status" value="1"/>
</dbReference>
<dbReference type="PANTHER" id="PTHR33447:SF2">
    <property type="entry name" value="GLUTATHIONE GAMMA-GLUTAMYLCYSTEINYLTRANSFERASE"/>
    <property type="match status" value="1"/>
</dbReference>
<dbReference type="GO" id="GO:0046872">
    <property type="term" value="F:metal ion binding"/>
    <property type="evidence" value="ECO:0007669"/>
    <property type="project" value="InterPro"/>
</dbReference>
<sequence>MDRDMLIISKDFKDVQEILSVTFVSLPINFWEFIKWVEEFRRREERTSVLSREKRRLAIKDQVLGQVHETELYKHVTKWLSSKHSHQIKTTSSNDATSCDGYYLASSDILTVLLLALPPCTWSNLKDAELLKEINSLVSIGSLPCTLQKEVLNLRQHLHFLIRDLGTPTS</sequence>
<gene>
    <name evidence="2" type="ORF">HUJ06_016667</name>
</gene>
<keyword evidence="3" id="KW-1185">Reference proteome</keyword>
<dbReference type="AlphaFoldDB" id="A0A822ZQG7"/>
<dbReference type="Pfam" id="PF09328">
    <property type="entry name" value="Phytochelatin_C"/>
    <property type="match status" value="2"/>
</dbReference>
<dbReference type="InterPro" id="IPR015407">
    <property type="entry name" value="Phytochelatin_synthase_C"/>
</dbReference>
<feature type="domain" description="Phytochelatin synthase C-terminal" evidence="1">
    <location>
        <begin position="5"/>
        <end position="88"/>
    </location>
</feature>
<accession>A0A822ZQG7</accession>
<comment type="caution">
    <text evidence="2">The sequence shown here is derived from an EMBL/GenBank/DDBJ whole genome shotgun (WGS) entry which is preliminary data.</text>
</comment>
<dbReference type="GO" id="GO:0016756">
    <property type="term" value="F:glutathione gamma-glutamylcysteinyltransferase activity"/>
    <property type="evidence" value="ECO:0007669"/>
    <property type="project" value="InterPro"/>
</dbReference>
<protein>
    <recommendedName>
        <fullName evidence="1">Phytochelatin synthase C-terminal domain-containing protein</fullName>
    </recommendedName>
</protein>
<dbReference type="Proteomes" id="UP000607653">
    <property type="component" value="Unassembled WGS sequence"/>
</dbReference>
<name>A0A822ZQG7_NELNU</name>
<reference evidence="2 3" key="1">
    <citation type="journal article" date="2020" name="Mol. Biol. Evol.">
        <title>Distinct Expression and Methylation Patterns for Genes with Different Fates following a Single Whole-Genome Duplication in Flowering Plants.</title>
        <authorList>
            <person name="Shi T."/>
            <person name="Rahmani R.S."/>
            <person name="Gugger P.F."/>
            <person name="Wang M."/>
            <person name="Li H."/>
            <person name="Zhang Y."/>
            <person name="Li Z."/>
            <person name="Wang Q."/>
            <person name="Van de Peer Y."/>
            <person name="Marchal K."/>
            <person name="Chen J."/>
        </authorList>
    </citation>
    <scope>NUCLEOTIDE SEQUENCE [LARGE SCALE GENOMIC DNA]</scope>
    <source>
        <tissue evidence="2">Leaf</tissue>
    </source>
</reference>
<dbReference type="EMBL" id="DUZY01000008">
    <property type="protein sequence ID" value="DAD46730.1"/>
    <property type="molecule type" value="Genomic_DNA"/>
</dbReference>
<organism evidence="2 3">
    <name type="scientific">Nelumbo nucifera</name>
    <name type="common">Sacred lotus</name>
    <dbReference type="NCBI Taxonomy" id="4432"/>
    <lineage>
        <taxon>Eukaryota</taxon>
        <taxon>Viridiplantae</taxon>
        <taxon>Streptophyta</taxon>
        <taxon>Embryophyta</taxon>
        <taxon>Tracheophyta</taxon>
        <taxon>Spermatophyta</taxon>
        <taxon>Magnoliopsida</taxon>
        <taxon>Proteales</taxon>
        <taxon>Nelumbonaceae</taxon>
        <taxon>Nelumbo</taxon>
    </lineage>
</organism>
<evidence type="ECO:0000313" key="2">
    <source>
        <dbReference type="EMBL" id="DAD46730.1"/>
    </source>
</evidence>
<dbReference type="GO" id="GO:0010038">
    <property type="term" value="P:response to metal ion"/>
    <property type="evidence" value="ECO:0007669"/>
    <property type="project" value="InterPro"/>
</dbReference>
<proteinExistence type="predicted"/>
<dbReference type="GO" id="GO:0046938">
    <property type="term" value="P:phytochelatin biosynthetic process"/>
    <property type="evidence" value="ECO:0007669"/>
    <property type="project" value="InterPro"/>
</dbReference>
<dbReference type="InterPro" id="IPR040409">
    <property type="entry name" value="PCS-like"/>
</dbReference>